<dbReference type="AlphaFoldDB" id="A0A834WVF5"/>
<keyword evidence="2" id="KW-1185">Reference proteome</keyword>
<evidence type="ECO:0000313" key="2">
    <source>
        <dbReference type="Proteomes" id="UP000634136"/>
    </source>
</evidence>
<evidence type="ECO:0000313" key="1">
    <source>
        <dbReference type="EMBL" id="KAF7833014.1"/>
    </source>
</evidence>
<protein>
    <submittedName>
        <fullName evidence="1">Putative ribonuclease H protein</fullName>
    </submittedName>
</protein>
<organism evidence="1 2">
    <name type="scientific">Senna tora</name>
    <dbReference type="NCBI Taxonomy" id="362788"/>
    <lineage>
        <taxon>Eukaryota</taxon>
        <taxon>Viridiplantae</taxon>
        <taxon>Streptophyta</taxon>
        <taxon>Embryophyta</taxon>
        <taxon>Tracheophyta</taxon>
        <taxon>Spermatophyta</taxon>
        <taxon>Magnoliopsida</taxon>
        <taxon>eudicotyledons</taxon>
        <taxon>Gunneridae</taxon>
        <taxon>Pentapetalae</taxon>
        <taxon>rosids</taxon>
        <taxon>fabids</taxon>
        <taxon>Fabales</taxon>
        <taxon>Fabaceae</taxon>
        <taxon>Caesalpinioideae</taxon>
        <taxon>Cassia clade</taxon>
        <taxon>Senna</taxon>
    </lineage>
</organism>
<gene>
    <name evidence="1" type="ORF">G2W53_015347</name>
</gene>
<comment type="caution">
    <text evidence="1">The sequence shown here is derived from an EMBL/GenBank/DDBJ whole genome shotgun (WGS) entry which is preliminary data.</text>
</comment>
<dbReference type="EMBL" id="JAAIUW010000005">
    <property type="protein sequence ID" value="KAF7833014.1"/>
    <property type="molecule type" value="Genomic_DNA"/>
</dbReference>
<reference evidence="1" key="1">
    <citation type="submission" date="2020-09" db="EMBL/GenBank/DDBJ databases">
        <title>Genome-Enabled Discovery of Anthraquinone Biosynthesis in Senna tora.</title>
        <authorList>
            <person name="Kang S.-H."/>
            <person name="Pandey R.P."/>
            <person name="Lee C.-M."/>
            <person name="Sim J.-S."/>
            <person name="Jeong J.-T."/>
            <person name="Choi B.-S."/>
            <person name="Jung M."/>
            <person name="Ginzburg D."/>
            <person name="Zhao K."/>
            <person name="Won S.Y."/>
            <person name="Oh T.-J."/>
            <person name="Yu Y."/>
            <person name="Kim N.-H."/>
            <person name="Lee O.R."/>
            <person name="Lee T.-H."/>
            <person name="Bashyal P."/>
            <person name="Kim T.-S."/>
            <person name="Lee W.-H."/>
            <person name="Kawkins C."/>
            <person name="Kim C.-K."/>
            <person name="Kim J.S."/>
            <person name="Ahn B.O."/>
            <person name="Rhee S.Y."/>
            <person name="Sohng J.K."/>
        </authorList>
    </citation>
    <scope>NUCLEOTIDE SEQUENCE</scope>
    <source>
        <tissue evidence="1">Leaf</tissue>
    </source>
</reference>
<sequence>MTGPAHLNPINHTLVWSLNASSLYTLQPKIEFIEVDGDAENSEHIGDMNFIENFDANTSLYGINVGGSYSQDFVDEQVEDKLCVIMDAQSCLDSPQIQYSVAETNNHEQSIMVSNEVSSTLLLPIMVSNGGDASVKVQGKNVLVGIYCDDAHKVFDELLDKNIVARTSKVVETDWETRRTCCGDELIIWVSDVSIALTVIDPGGFICCVSFHYNYKAYNHGHRKCLFYGRISTCLGEGWSWSLEVQKEILYCIFNAITCFSSSEEVEGTNIVVIRKLKLSIHLFHIWILQMHSICSWKFCRFNFIRNSLSLWFARYNLEDKAVFMEGAYNLYNKREARMSIPRGIPQQIDGHERGGARSQITVEATNKVALFIPCKTTTSSNIWAITFIRSIYIQLQKTHIWGIPFVLSVNFSNTILTPFPVQLPSLLTDLDLTKNTMHTLSHPFLRPVEVELVAVQPFLQPEAKEFRPVLRLDQLEPNGSCQGAVTKRMYREEQLDLLRAMPLPYILPVSSLHTRVLGIHGIIRPHFFLAMFLWIPVLLGFDILVPCLHEIGNKEQSEGIKKTHIESWSYPT</sequence>
<dbReference type="Proteomes" id="UP000634136">
    <property type="component" value="Unassembled WGS sequence"/>
</dbReference>
<name>A0A834WVF5_9FABA</name>
<proteinExistence type="predicted"/>
<accession>A0A834WVF5</accession>